<name>A0A540X7V0_9BACT</name>
<evidence type="ECO:0000313" key="1">
    <source>
        <dbReference type="EMBL" id="TQF17258.1"/>
    </source>
</evidence>
<keyword evidence="2" id="KW-1185">Reference proteome</keyword>
<dbReference type="NCBIfam" id="NF040941">
    <property type="entry name" value="GGGWT_bact"/>
    <property type="match status" value="1"/>
</dbReference>
<dbReference type="EMBL" id="VIFM01000010">
    <property type="protein sequence ID" value="TQF17258.1"/>
    <property type="molecule type" value="Genomic_DNA"/>
</dbReference>
<accession>A0A540X7V0</accession>
<reference evidence="1 2" key="1">
    <citation type="submission" date="2019-06" db="EMBL/GenBank/DDBJ databases">
        <authorList>
            <person name="Livingstone P."/>
            <person name="Whitworth D."/>
        </authorList>
    </citation>
    <scope>NUCLEOTIDE SEQUENCE [LARGE SCALE GENOMIC DNA]</scope>
    <source>
        <strain evidence="1 2">AM401</strain>
    </source>
</reference>
<dbReference type="Proteomes" id="UP000315369">
    <property type="component" value="Unassembled WGS sequence"/>
</dbReference>
<dbReference type="RefSeq" id="WP_141641107.1">
    <property type="nucleotide sequence ID" value="NZ_VIFM01000010.1"/>
</dbReference>
<evidence type="ECO:0000313" key="2">
    <source>
        <dbReference type="Proteomes" id="UP000315369"/>
    </source>
</evidence>
<comment type="caution">
    <text evidence="1">The sequence shown here is derived from an EMBL/GenBank/DDBJ whole genome shotgun (WGS) entry which is preliminary data.</text>
</comment>
<protein>
    <submittedName>
        <fullName evidence="1">Uncharacterized protein</fullName>
    </submittedName>
</protein>
<gene>
    <name evidence="1" type="ORF">FJV41_04235</name>
</gene>
<proteinExistence type="predicted"/>
<organism evidence="1 2">
    <name type="scientific">Myxococcus llanfairpwllgwyngyllgogerychwyrndrobwllllantysiliogogogochensis</name>
    <dbReference type="NCBI Taxonomy" id="2590453"/>
    <lineage>
        <taxon>Bacteria</taxon>
        <taxon>Pseudomonadati</taxon>
        <taxon>Myxococcota</taxon>
        <taxon>Myxococcia</taxon>
        <taxon>Myxococcales</taxon>
        <taxon>Cystobacterineae</taxon>
        <taxon>Myxococcaceae</taxon>
        <taxon>Myxococcus</taxon>
    </lineage>
</organism>
<sequence>MDEVGQALTDELGSVLGSPVATNNTCAAIDEHTPACTTQTTAPDRSYYWTAPSTGMFTFTTTGATFDTVLLLLDASTHASLGCNDDASSTTFQSSVTVNLTAGTRVKIVVDGYSTRCGDFALNISAPTFAGCAAVKAAIPSAPDGEYVINPTGARPISAYCDMRLGVELCTEDVGVRRGRTREGSNLDYVMMSLLARTSGLCSVWALRGASDNRPIDALVAAGNPSMGTCQALGFVSDGTITLCDFGSERGTCGYNVSSGYYRYGNGCMGCSLNDGYYTSYKLQGPMRISTVISSMDGSTRSVCRTR</sequence>
<dbReference type="AlphaFoldDB" id="A0A540X7V0"/>
<dbReference type="OrthoDB" id="8739at32"/>